<protein>
    <recommendedName>
        <fullName evidence="6">C2H2-type domain-containing protein</fullName>
    </recommendedName>
</protein>
<organism evidence="7 8">
    <name type="scientific">Periconia macrospinosa</name>
    <dbReference type="NCBI Taxonomy" id="97972"/>
    <lineage>
        <taxon>Eukaryota</taxon>
        <taxon>Fungi</taxon>
        <taxon>Dikarya</taxon>
        <taxon>Ascomycota</taxon>
        <taxon>Pezizomycotina</taxon>
        <taxon>Dothideomycetes</taxon>
        <taxon>Pleosporomycetidae</taxon>
        <taxon>Pleosporales</taxon>
        <taxon>Massarineae</taxon>
        <taxon>Periconiaceae</taxon>
        <taxon>Periconia</taxon>
    </lineage>
</organism>
<evidence type="ECO:0000256" key="5">
    <source>
        <dbReference type="PROSITE-ProRule" id="PRU00042"/>
    </source>
</evidence>
<dbReference type="GO" id="GO:0005634">
    <property type="term" value="C:nucleus"/>
    <property type="evidence" value="ECO:0007669"/>
    <property type="project" value="TreeGrafter"/>
</dbReference>
<evidence type="ECO:0000313" key="7">
    <source>
        <dbReference type="EMBL" id="PVI08659.1"/>
    </source>
</evidence>
<keyword evidence="1" id="KW-0479">Metal-binding</keyword>
<keyword evidence="8" id="KW-1185">Reference proteome</keyword>
<dbReference type="GO" id="GO:0008270">
    <property type="term" value="F:zinc ion binding"/>
    <property type="evidence" value="ECO:0007669"/>
    <property type="project" value="UniProtKB-KW"/>
</dbReference>
<sequence length="454" mass="50651">MRPVLSQFTTFGKALVLNAPASARQANGIIKNIGIVVGHISRIVSHDLRRSAIRDVAHLGKNAPSGPSTNDVRKYAGHAHKTMENGVLDTYVGPMEHDFFSRRAELTRLRLEPVAVADPKAFHDTIEGRITTEEYEEELKSSFPNAVLGDLQEICWLPIFPFDVDDFVIDPRLLGDGEDGEDGPGCSEEVQRLTDTLLIGGGQNQGGDQDQGGIGGDDDDVFPDITTNISPSDIVDANEAAAVLLENLPDVSTTVSFKEWINTYARYNVVTNFQLASVWGKWKRSMKTETDFNAISQYVQRGNARDEVTVFEHTCPTPGCNYKHWDSSTLSQHKFLCEQGRSRVAGKAADTVATYQCSECPYQCATEQRLKHHVRITHKWKPRTCPDCPDGPVYEKYRALEYHRRTEHTLKGLYPTQCTFAGCTTTLSSESTLRQHLDRVHQLHTTDTRAPYVP</sequence>
<dbReference type="PANTHER" id="PTHR24408:SF58">
    <property type="entry name" value="TRANSCRIPTION FACTOR (TFIIIA), PUTATIVE (AFU_ORTHOLOGUE AFUA_1G05150)-RELATED"/>
    <property type="match status" value="1"/>
</dbReference>
<dbReference type="Proteomes" id="UP000244855">
    <property type="component" value="Unassembled WGS sequence"/>
</dbReference>
<dbReference type="PROSITE" id="PS50157">
    <property type="entry name" value="ZINC_FINGER_C2H2_2"/>
    <property type="match status" value="1"/>
</dbReference>
<dbReference type="PROSITE" id="PS00028">
    <property type="entry name" value="ZINC_FINGER_C2H2_1"/>
    <property type="match status" value="2"/>
</dbReference>
<keyword evidence="3 5" id="KW-0863">Zinc-finger</keyword>
<dbReference type="InterPro" id="IPR013087">
    <property type="entry name" value="Znf_C2H2_type"/>
</dbReference>
<dbReference type="OrthoDB" id="3942336at2759"/>
<dbReference type="EMBL" id="KZ805300">
    <property type="protein sequence ID" value="PVI08659.1"/>
    <property type="molecule type" value="Genomic_DNA"/>
</dbReference>
<dbReference type="GO" id="GO:0043565">
    <property type="term" value="F:sequence-specific DNA binding"/>
    <property type="evidence" value="ECO:0007669"/>
    <property type="project" value="TreeGrafter"/>
</dbReference>
<gene>
    <name evidence="7" type="ORF">DM02DRAFT_647989</name>
</gene>
<dbReference type="AlphaFoldDB" id="A0A2V1EF11"/>
<evidence type="ECO:0000313" key="8">
    <source>
        <dbReference type="Proteomes" id="UP000244855"/>
    </source>
</evidence>
<feature type="domain" description="C2H2-type" evidence="6">
    <location>
        <begin position="355"/>
        <end position="383"/>
    </location>
</feature>
<dbReference type="SMART" id="SM00355">
    <property type="entry name" value="ZnF_C2H2"/>
    <property type="match status" value="4"/>
</dbReference>
<keyword evidence="4" id="KW-0862">Zinc</keyword>
<dbReference type="GO" id="GO:0000981">
    <property type="term" value="F:DNA-binding transcription factor activity, RNA polymerase II-specific"/>
    <property type="evidence" value="ECO:0007669"/>
    <property type="project" value="TreeGrafter"/>
</dbReference>
<name>A0A2V1EF11_9PLEO</name>
<accession>A0A2V1EF11</accession>
<evidence type="ECO:0000256" key="2">
    <source>
        <dbReference type="ARBA" id="ARBA00022737"/>
    </source>
</evidence>
<evidence type="ECO:0000256" key="4">
    <source>
        <dbReference type="ARBA" id="ARBA00022833"/>
    </source>
</evidence>
<proteinExistence type="predicted"/>
<reference evidence="7 8" key="1">
    <citation type="journal article" date="2018" name="Sci. Rep.">
        <title>Comparative genomics provides insights into the lifestyle and reveals functional heterogeneity of dark septate endophytic fungi.</title>
        <authorList>
            <person name="Knapp D.G."/>
            <person name="Nemeth J.B."/>
            <person name="Barry K."/>
            <person name="Hainaut M."/>
            <person name="Henrissat B."/>
            <person name="Johnson J."/>
            <person name="Kuo A."/>
            <person name="Lim J.H.P."/>
            <person name="Lipzen A."/>
            <person name="Nolan M."/>
            <person name="Ohm R.A."/>
            <person name="Tamas L."/>
            <person name="Grigoriev I.V."/>
            <person name="Spatafora J.W."/>
            <person name="Nagy L.G."/>
            <person name="Kovacs G.M."/>
        </authorList>
    </citation>
    <scope>NUCLEOTIDE SEQUENCE [LARGE SCALE GENOMIC DNA]</scope>
    <source>
        <strain evidence="7 8">DSE2036</strain>
    </source>
</reference>
<evidence type="ECO:0000256" key="3">
    <source>
        <dbReference type="ARBA" id="ARBA00022771"/>
    </source>
</evidence>
<dbReference type="PANTHER" id="PTHR24408">
    <property type="entry name" value="ZINC FINGER PROTEIN"/>
    <property type="match status" value="1"/>
</dbReference>
<evidence type="ECO:0000256" key="1">
    <source>
        <dbReference type="ARBA" id="ARBA00022723"/>
    </source>
</evidence>
<keyword evidence="2" id="KW-0677">Repeat</keyword>
<dbReference type="Gene3D" id="3.30.160.60">
    <property type="entry name" value="Classic Zinc Finger"/>
    <property type="match status" value="1"/>
</dbReference>
<evidence type="ECO:0000259" key="6">
    <source>
        <dbReference type="PROSITE" id="PS50157"/>
    </source>
</evidence>